<dbReference type="GO" id="GO:0005634">
    <property type="term" value="C:nucleus"/>
    <property type="evidence" value="ECO:0007669"/>
    <property type="project" value="UniProtKB-SubCell"/>
</dbReference>
<dbReference type="OrthoDB" id="8191639at2759"/>
<dbReference type="GO" id="GO:0008408">
    <property type="term" value="F:3'-5' exonuclease activity"/>
    <property type="evidence" value="ECO:0007669"/>
    <property type="project" value="InterPro"/>
</dbReference>
<evidence type="ECO:0000256" key="5">
    <source>
        <dbReference type="ARBA" id="ARBA00022722"/>
    </source>
</evidence>
<evidence type="ECO:0000256" key="4">
    <source>
        <dbReference type="ARBA" id="ARBA00022552"/>
    </source>
</evidence>
<evidence type="ECO:0000313" key="13">
    <source>
        <dbReference type="Proteomes" id="UP000829685"/>
    </source>
</evidence>
<organism evidence="12 13">
    <name type="scientific">Neoarthrinium moseri</name>
    <dbReference type="NCBI Taxonomy" id="1658444"/>
    <lineage>
        <taxon>Eukaryota</taxon>
        <taxon>Fungi</taxon>
        <taxon>Dikarya</taxon>
        <taxon>Ascomycota</taxon>
        <taxon>Pezizomycotina</taxon>
        <taxon>Sordariomycetes</taxon>
        <taxon>Xylariomycetidae</taxon>
        <taxon>Amphisphaeriales</taxon>
        <taxon>Apiosporaceae</taxon>
        <taxon>Neoarthrinium</taxon>
    </lineage>
</organism>
<evidence type="ECO:0000256" key="2">
    <source>
        <dbReference type="ARBA" id="ARBA00010489"/>
    </source>
</evidence>
<feature type="compositionally biased region" description="Polar residues" evidence="10">
    <location>
        <begin position="1"/>
        <end position="27"/>
    </location>
</feature>
<keyword evidence="13" id="KW-1185">Reference proteome</keyword>
<dbReference type="CDD" id="cd06144">
    <property type="entry name" value="REX4_like"/>
    <property type="match status" value="1"/>
</dbReference>
<keyword evidence="5" id="KW-0540">Nuclease</keyword>
<dbReference type="Pfam" id="PF00929">
    <property type="entry name" value="RNase_T"/>
    <property type="match status" value="1"/>
</dbReference>
<dbReference type="InterPro" id="IPR037431">
    <property type="entry name" value="REX4_DEDDh_dom"/>
</dbReference>
<keyword evidence="8" id="KW-0539">Nucleus</keyword>
<keyword evidence="6" id="KW-0378">Hydrolase</keyword>
<dbReference type="Proteomes" id="UP000829685">
    <property type="component" value="Unassembled WGS sequence"/>
</dbReference>
<dbReference type="PANTHER" id="PTHR12801:SF45">
    <property type="entry name" value="RNA EXONUCLEASE 4"/>
    <property type="match status" value="1"/>
</dbReference>
<sequence>MATGLSSNWKQLQAQIQAAPGPSSTKLSTKRKPETATDLQEAKKRRVEKSEGSRAGSSSKAPGRDSTKPMGVTQSSTVSRGSSTTVKPSLALWADDNDISSEALAEAYGLGVKRNAIMNTDKPRVNEGLAPNVELGKYVAMDCEMVGVGPDGHDSVLARVSLVDFHGRQVYDSYVRPKERVTDWRTKITGITPKHMASAREFDDVQSEIAQLVRGRILVGHDIRHDLAVLMLTHPTTHIRDTARFSGFRQYGHGPKPALRVLAKEILNIEIQTGHHSSIEDAKVAMLLFRRRKSEFDMEHANKFERLEGSSGKPKPKPKGGKKNKKR</sequence>
<evidence type="ECO:0000256" key="3">
    <source>
        <dbReference type="ARBA" id="ARBA00016937"/>
    </source>
</evidence>
<dbReference type="SMART" id="SM00479">
    <property type="entry name" value="EXOIII"/>
    <property type="match status" value="1"/>
</dbReference>
<protein>
    <recommendedName>
        <fullName evidence="3">RNA exonuclease 4</fullName>
    </recommendedName>
</protein>
<feature type="domain" description="Exonuclease" evidence="11">
    <location>
        <begin position="137"/>
        <end position="298"/>
    </location>
</feature>
<evidence type="ECO:0000256" key="7">
    <source>
        <dbReference type="ARBA" id="ARBA00022839"/>
    </source>
</evidence>
<name>A0A9P9W8L5_9PEZI</name>
<dbReference type="InterPro" id="IPR047021">
    <property type="entry name" value="REXO1/3/4-like"/>
</dbReference>
<feature type="compositionally biased region" description="Low complexity" evidence="10">
    <location>
        <begin position="72"/>
        <end position="85"/>
    </location>
</feature>
<dbReference type="InterPro" id="IPR036397">
    <property type="entry name" value="RNaseH_sf"/>
</dbReference>
<dbReference type="FunFam" id="3.30.420.10:FF:000007">
    <property type="entry name" value="Interferon-stimulated exonuclease gene 20"/>
    <property type="match status" value="1"/>
</dbReference>
<feature type="region of interest" description="Disordered" evidence="10">
    <location>
        <begin position="1"/>
        <end position="85"/>
    </location>
</feature>
<evidence type="ECO:0000313" key="12">
    <source>
        <dbReference type="EMBL" id="KAI1850168.1"/>
    </source>
</evidence>
<dbReference type="Gene3D" id="3.30.420.10">
    <property type="entry name" value="Ribonuclease H-like superfamily/Ribonuclease H"/>
    <property type="match status" value="1"/>
</dbReference>
<feature type="compositionally biased region" description="Basic residues" evidence="10">
    <location>
        <begin position="314"/>
        <end position="327"/>
    </location>
</feature>
<dbReference type="GO" id="GO:0003676">
    <property type="term" value="F:nucleic acid binding"/>
    <property type="evidence" value="ECO:0007669"/>
    <property type="project" value="InterPro"/>
</dbReference>
<reference evidence="12" key="1">
    <citation type="submission" date="2021-03" db="EMBL/GenBank/DDBJ databases">
        <title>Revisited historic fungal species revealed as producer of novel bioactive compounds through whole genome sequencing and comparative genomics.</title>
        <authorList>
            <person name="Vignolle G.A."/>
            <person name="Hochenegger N."/>
            <person name="Mach R.L."/>
            <person name="Mach-Aigner A.R."/>
            <person name="Javad Rahimi M."/>
            <person name="Salim K.A."/>
            <person name="Chan C.M."/>
            <person name="Lim L.B.L."/>
            <person name="Cai F."/>
            <person name="Druzhinina I.S."/>
            <person name="U'Ren J.M."/>
            <person name="Derntl C."/>
        </authorList>
    </citation>
    <scope>NUCLEOTIDE SEQUENCE</scope>
    <source>
        <strain evidence="12">TUCIM 5799</strain>
    </source>
</reference>
<keyword evidence="4" id="KW-0698">rRNA processing</keyword>
<comment type="subcellular location">
    <subcellularLocation>
        <location evidence="1">Nucleus</location>
    </subcellularLocation>
</comment>
<keyword evidence="7" id="KW-0269">Exonuclease</keyword>
<evidence type="ECO:0000256" key="6">
    <source>
        <dbReference type="ARBA" id="ARBA00022801"/>
    </source>
</evidence>
<comment type="caution">
    <text evidence="12">The sequence shown here is derived from an EMBL/GenBank/DDBJ whole genome shotgun (WGS) entry which is preliminary data.</text>
</comment>
<comment type="similarity">
    <text evidence="2">Belongs to the REXO4 family.</text>
</comment>
<feature type="region of interest" description="Disordered" evidence="10">
    <location>
        <begin position="302"/>
        <end position="327"/>
    </location>
</feature>
<proteinExistence type="inferred from homology"/>
<evidence type="ECO:0000259" key="11">
    <source>
        <dbReference type="SMART" id="SM00479"/>
    </source>
</evidence>
<dbReference type="PANTHER" id="PTHR12801">
    <property type="entry name" value="RNA EXONUCLEASE REXO1 / RECO3 FAMILY MEMBER-RELATED"/>
    <property type="match status" value="1"/>
</dbReference>
<evidence type="ECO:0000256" key="9">
    <source>
        <dbReference type="ARBA" id="ARBA00025599"/>
    </source>
</evidence>
<accession>A0A9P9W8L5</accession>
<dbReference type="InterPro" id="IPR012337">
    <property type="entry name" value="RNaseH-like_sf"/>
</dbReference>
<dbReference type="SUPFAM" id="SSF53098">
    <property type="entry name" value="Ribonuclease H-like"/>
    <property type="match status" value="1"/>
</dbReference>
<dbReference type="InterPro" id="IPR013520">
    <property type="entry name" value="Ribonucl_H"/>
</dbReference>
<gene>
    <name evidence="12" type="ORF">JX265_013447</name>
</gene>
<evidence type="ECO:0000256" key="10">
    <source>
        <dbReference type="SAM" id="MobiDB-lite"/>
    </source>
</evidence>
<dbReference type="GO" id="GO:0006364">
    <property type="term" value="P:rRNA processing"/>
    <property type="evidence" value="ECO:0007669"/>
    <property type="project" value="UniProtKB-KW"/>
</dbReference>
<dbReference type="AlphaFoldDB" id="A0A9P9W8L5"/>
<dbReference type="EMBL" id="JAFIMR010000071">
    <property type="protein sequence ID" value="KAI1850168.1"/>
    <property type="molecule type" value="Genomic_DNA"/>
</dbReference>
<evidence type="ECO:0000256" key="8">
    <source>
        <dbReference type="ARBA" id="ARBA00023242"/>
    </source>
</evidence>
<evidence type="ECO:0000256" key="1">
    <source>
        <dbReference type="ARBA" id="ARBA00004123"/>
    </source>
</evidence>
<dbReference type="GO" id="GO:0000027">
    <property type="term" value="P:ribosomal large subunit assembly"/>
    <property type="evidence" value="ECO:0007669"/>
    <property type="project" value="TreeGrafter"/>
</dbReference>
<comment type="function">
    <text evidence="9">Exoribonuclease involved in ribosome biosynthesis. Involved in the processing of ITS1, the internal transcribed spacer localized between the 18S and 5.8S rRNAs.</text>
</comment>